<comment type="caution">
    <text evidence="1">The sequence shown here is derived from an EMBL/GenBank/DDBJ whole genome shotgun (WGS) entry which is preliminary data.</text>
</comment>
<sequence length="80" mass="8101">MVMRHSCPARAGPRAGQASGRVPLTPSCAPLVQGCATLGLSVLDLPRAELLHARSASCPASACQIFTTPAFSARKGNVGG</sequence>
<evidence type="ECO:0000313" key="1">
    <source>
        <dbReference type="EMBL" id="KAG8042785.1"/>
    </source>
</evidence>
<evidence type="ECO:0000313" key="2">
    <source>
        <dbReference type="Proteomes" id="UP000729402"/>
    </source>
</evidence>
<dbReference type="EMBL" id="JAAALK010001592">
    <property type="protein sequence ID" value="KAG8042785.1"/>
    <property type="molecule type" value="Genomic_DNA"/>
</dbReference>
<proteinExistence type="predicted"/>
<gene>
    <name evidence="1" type="ORF">GUJ93_ZPchr0326g22930</name>
</gene>
<dbReference type="Proteomes" id="UP000729402">
    <property type="component" value="Unassembled WGS sequence"/>
</dbReference>
<reference evidence="1" key="1">
    <citation type="journal article" date="2021" name="bioRxiv">
        <title>Whole Genome Assembly and Annotation of Northern Wild Rice, Zizania palustris L., Supports a Whole Genome Duplication in the Zizania Genus.</title>
        <authorList>
            <person name="Haas M."/>
            <person name="Kono T."/>
            <person name="Macchietto M."/>
            <person name="Millas R."/>
            <person name="McGilp L."/>
            <person name="Shao M."/>
            <person name="Duquette J."/>
            <person name="Hirsch C.N."/>
            <person name="Kimball J."/>
        </authorList>
    </citation>
    <scope>NUCLEOTIDE SEQUENCE</scope>
    <source>
        <tissue evidence="1">Fresh leaf tissue</tissue>
    </source>
</reference>
<reference evidence="1" key="2">
    <citation type="submission" date="2021-02" db="EMBL/GenBank/DDBJ databases">
        <authorList>
            <person name="Kimball J.A."/>
            <person name="Haas M.W."/>
            <person name="Macchietto M."/>
            <person name="Kono T."/>
            <person name="Duquette J."/>
            <person name="Shao M."/>
        </authorList>
    </citation>
    <scope>NUCLEOTIDE SEQUENCE</scope>
    <source>
        <tissue evidence="1">Fresh leaf tissue</tissue>
    </source>
</reference>
<dbReference type="AlphaFoldDB" id="A0A8J5QUC9"/>
<organism evidence="1 2">
    <name type="scientific">Zizania palustris</name>
    <name type="common">Northern wild rice</name>
    <dbReference type="NCBI Taxonomy" id="103762"/>
    <lineage>
        <taxon>Eukaryota</taxon>
        <taxon>Viridiplantae</taxon>
        <taxon>Streptophyta</taxon>
        <taxon>Embryophyta</taxon>
        <taxon>Tracheophyta</taxon>
        <taxon>Spermatophyta</taxon>
        <taxon>Magnoliopsida</taxon>
        <taxon>Liliopsida</taxon>
        <taxon>Poales</taxon>
        <taxon>Poaceae</taxon>
        <taxon>BOP clade</taxon>
        <taxon>Oryzoideae</taxon>
        <taxon>Oryzeae</taxon>
        <taxon>Zizaniinae</taxon>
        <taxon>Zizania</taxon>
    </lineage>
</organism>
<accession>A0A8J5QUC9</accession>
<dbReference type="PROSITE" id="PS51257">
    <property type="entry name" value="PROKAR_LIPOPROTEIN"/>
    <property type="match status" value="1"/>
</dbReference>
<protein>
    <submittedName>
        <fullName evidence="1">Uncharacterized protein</fullName>
    </submittedName>
</protein>
<keyword evidence="2" id="KW-1185">Reference proteome</keyword>
<name>A0A8J5QUC9_ZIZPA</name>